<dbReference type="EMBL" id="MU006792">
    <property type="protein sequence ID" value="KAF2637758.1"/>
    <property type="molecule type" value="Genomic_DNA"/>
</dbReference>
<evidence type="ECO:0000313" key="3">
    <source>
        <dbReference type="Proteomes" id="UP000799753"/>
    </source>
</evidence>
<feature type="compositionally biased region" description="Low complexity" evidence="1">
    <location>
        <begin position="73"/>
        <end position="90"/>
    </location>
</feature>
<dbReference type="Proteomes" id="UP000799753">
    <property type="component" value="Unassembled WGS sequence"/>
</dbReference>
<keyword evidence="3" id="KW-1185">Reference proteome</keyword>
<feature type="region of interest" description="Disordered" evidence="1">
    <location>
        <begin position="157"/>
        <end position="252"/>
    </location>
</feature>
<feature type="compositionally biased region" description="Polar residues" evidence="1">
    <location>
        <begin position="235"/>
        <end position="250"/>
    </location>
</feature>
<organism evidence="2 3">
    <name type="scientific">Massarina eburnea CBS 473.64</name>
    <dbReference type="NCBI Taxonomy" id="1395130"/>
    <lineage>
        <taxon>Eukaryota</taxon>
        <taxon>Fungi</taxon>
        <taxon>Dikarya</taxon>
        <taxon>Ascomycota</taxon>
        <taxon>Pezizomycotina</taxon>
        <taxon>Dothideomycetes</taxon>
        <taxon>Pleosporomycetidae</taxon>
        <taxon>Pleosporales</taxon>
        <taxon>Massarineae</taxon>
        <taxon>Massarinaceae</taxon>
        <taxon>Massarina</taxon>
    </lineage>
</organism>
<evidence type="ECO:0000313" key="2">
    <source>
        <dbReference type="EMBL" id="KAF2637758.1"/>
    </source>
</evidence>
<sequence length="755" mass="81355">MPASLHEKALRAAYAALINSLVSSPKFVQLLIDVGLPAALAAYGKTATQPKKTSPTRKLVRVRSHRRTGASDPVPAEPVSAEPVSVEPVSIPRRVFREKAASKEKKRGEPLSDAADKTANTEPTTGPVMPEEVRAAFVKWMDVSRDERLLKFFPALKLDPDNDDTDDDTDTGDNEDVADAQQPPFVAPSASTSPLIVEPRLDVTVAEAVDGKRQEDATSADDLMDTTPGGDATPSAVQASNPHNAVPTSSNIVPVNNATAPAPLPAVPASQDVVMSDVKVAMAIPPPTPLAVPASRDVVMSEVKAPVVILPVVTPTPVKHKDTDMSDAPATTPAAATPPSFLSNLLSSIASTPLPTTLPTFPSTPQPSVNDCDMADAPTVAPAPSSSQVPVLPQLQPVREEDEVEDGSVAPAASVAPAMPTSLPPVVALPAPLSAPAPAPVPVPAQPAPLSAAQQLANGIARASNKRSREDDTSSSNKRSRVPGSYLASRPAPPSVLVSRPVFQNAAHESAWNAKEAMRKFAIRYRELNDGSYFDIPEKDCNPVFGTWMGWCHNDVGKFLHHLMPSIEAFEFGFPGRYRAFVMWGRYLHMVKTVQPRKGDHQHVFDNVRRSALGKIIEVMVHQNLAMLHKGDRFLKIETMITAAKDAEFALYERTAHGGGSPEYKTKTAACAKNWNGRRFQDFFDNTCGPAPLATSFPNRKRSFDEHLGPARTPFLPSKWPPIDDLRTKTAQHQYNSLLENGNPWDRPQTHSLLR</sequence>
<feature type="region of interest" description="Disordered" evidence="1">
    <location>
        <begin position="45"/>
        <end position="130"/>
    </location>
</feature>
<feature type="compositionally biased region" description="Low complexity" evidence="1">
    <location>
        <begin position="448"/>
        <end position="457"/>
    </location>
</feature>
<feature type="compositionally biased region" description="Basic and acidic residues" evidence="1">
    <location>
        <begin position="95"/>
        <end position="116"/>
    </location>
</feature>
<accession>A0A6A6RU35</accession>
<feature type="compositionally biased region" description="Acidic residues" evidence="1">
    <location>
        <begin position="161"/>
        <end position="178"/>
    </location>
</feature>
<protein>
    <submittedName>
        <fullName evidence="2">Uncharacterized protein</fullName>
    </submittedName>
</protein>
<feature type="region of interest" description="Disordered" evidence="1">
    <location>
        <begin position="446"/>
        <end position="492"/>
    </location>
</feature>
<dbReference type="OrthoDB" id="10683304at2759"/>
<reference evidence="2" key="1">
    <citation type="journal article" date="2020" name="Stud. Mycol.">
        <title>101 Dothideomycetes genomes: a test case for predicting lifestyles and emergence of pathogens.</title>
        <authorList>
            <person name="Haridas S."/>
            <person name="Albert R."/>
            <person name="Binder M."/>
            <person name="Bloem J."/>
            <person name="Labutti K."/>
            <person name="Salamov A."/>
            <person name="Andreopoulos B."/>
            <person name="Baker S."/>
            <person name="Barry K."/>
            <person name="Bills G."/>
            <person name="Bluhm B."/>
            <person name="Cannon C."/>
            <person name="Castanera R."/>
            <person name="Culley D."/>
            <person name="Daum C."/>
            <person name="Ezra D."/>
            <person name="Gonzalez J."/>
            <person name="Henrissat B."/>
            <person name="Kuo A."/>
            <person name="Liang C."/>
            <person name="Lipzen A."/>
            <person name="Lutzoni F."/>
            <person name="Magnuson J."/>
            <person name="Mondo S."/>
            <person name="Nolan M."/>
            <person name="Ohm R."/>
            <person name="Pangilinan J."/>
            <person name="Park H.-J."/>
            <person name="Ramirez L."/>
            <person name="Alfaro M."/>
            <person name="Sun H."/>
            <person name="Tritt A."/>
            <person name="Yoshinaga Y."/>
            <person name="Zwiers L.-H."/>
            <person name="Turgeon B."/>
            <person name="Goodwin S."/>
            <person name="Spatafora J."/>
            <person name="Crous P."/>
            <person name="Grigoriev I."/>
        </authorList>
    </citation>
    <scope>NUCLEOTIDE SEQUENCE</scope>
    <source>
        <strain evidence="2">CBS 473.64</strain>
    </source>
</reference>
<feature type="compositionally biased region" description="Basic residues" evidence="1">
    <location>
        <begin position="54"/>
        <end position="68"/>
    </location>
</feature>
<evidence type="ECO:0000256" key="1">
    <source>
        <dbReference type="SAM" id="MobiDB-lite"/>
    </source>
</evidence>
<gene>
    <name evidence="2" type="ORF">P280DRAFT_482672</name>
</gene>
<dbReference type="AlphaFoldDB" id="A0A6A6RU35"/>
<name>A0A6A6RU35_9PLEO</name>
<proteinExistence type="predicted"/>